<dbReference type="PANTHER" id="PTHR10183:SF379">
    <property type="entry name" value="CALPAIN-5"/>
    <property type="match status" value="1"/>
</dbReference>
<evidence type="ECO:0000256" key="7">
    <source>
        <dbReference type="SAM" id="MobiDB-lite"/>
    </source>
</evidence>
<dbReference type="InterPro" id="IPR036213">
    <property type="entry name" value="Calpain_III_sf"/>
</dbReference>
<keyword evidence="10" id="KW-1185">Reference proteome</keyword>
<dbReference type="SUPFAM" id="SSF54001">
    <property type="entry name" value="Cysteine proteinases"/>
    <property type="match status" value="1"/>
</dbReference>
<organism evidence="9 10">
    <name type="scientific">Elysia marginata</name>
    <dbReference type="NCBI Taxonomy" id="1093978"/>
    <lineage>
        <taxon>Eukaryota</taxon>
        <taxon>Metazoa</taxon>
        <taxon>Spiralia</taxon>
        <taxon>Lophotrochozoa</taxon>
        <taxon>Mollusca</taxon>
        <taxon>Gastropoda</taxon>
        <taxon>Heterobranchia</taxon>
        <taxon>Euthyneura</taxon>
        <taxon>Panpulmonata</taxon>
        <taxon>Sacoglossa</taxon>
        <taxon>Placobranchoidea</taxon>
        <taxon>Plakobranchidae</taxon>
        <taxon>Elysia</taxon>
    </lineage>
</organism>
<sequence>MEVQENNTEGESNTEPHCDTENDVQDLHSQTPQAFERPQEVKEDLSLIGSPGPHGLVIGQGYNVTMVRSVEVKKSLQAAVGAATLQLVRLYNPWQGKEYTGPWSDTSKEWKSIAASEWAKMGIKFEKEGEFWMCFSDWVKYFTDTDICHFVNTSFFTLKKTWTETICLSEWSSAGRNGGNNWDSLSFLSNPQVEVNRQYRVHVKGAQVFKSQFLNSRNVFGTCTLPKARYVIIPCCANANAAGQFMLRLYTSNKTAG</sequence>
<accession>A0AAV4EU89</accession>
<dbReference type="Pfam" id="PF01067">
    <property type="entry name" value="Calpain_III"/>
    <property type="match status" value="1"/>
</dbReference>
<evidence type="ECO:0000313" key="9">
    <source>
        <dbReference type="EMBL" id="GFR64588.1"/>
    </source>
</evidence>
<dbReference type="PROSITE" id="PS50203">
    <property type="entry name" value="CALPAIN_CAT"/>
    <property type="match status" value="1"/>
</dbReference>
<dbReference type="GO" id="GO:0005737">
    <property type="term" value="C:cytoplasm"/>
    <property type="evidence" value="ECO:0007669"/>
    <property type="project" value="TreeGrafter"/>
</dbReference>
<dbReference type="InterPro" id="IPR022684">
    <property type="entry name" value="Calpain_cysteine_protease"/>
</dbReference>
<keyword evidence="2" id="KW-0645">Protease</keyword>
<dbReference type="GO" id="GO:0006508">
    <property type="term" value="P:proteolysis"/>
    <property type="evidence" value="ECO:0007669"/>
    <property type="project" value="UniProtKB-KW"/>
</dbReference>
<dbReference type="InterPro" id="IPR022683">
    <property type="entry name" value="Calpain_III"/>
</dbReference>
<feature type="active site" evidence="5">
    <location>
        <position position="92"/>
    </location>
</feature>
<gene>
    <name evidence="9" type="ORF">ElyMa_005510800</name>
</gene>
<feature type="region of interest" description="Disordered" evidence="7">
    <location>
        <begin position="1"/>
        <end position="27"/>
    </location>
</feature>
<dbReference type="SMART" id="SM00720">
    <property type="entry name" value="calpain_III"/>
    <property type="match status" value="1"/>
</dbReference>
<dbReference type="PANTHER" id="PTHR10183">
    <property type="entry name" value="CALPAIN"/>
    <property type="match status" value="1"/>
</dbReference>
<feature type="compositionally biased region" description="Polar residues" evidence="7">
    <location>
        <begin position="1"/>
        <end position="13"/>
    </location>
</feature>
<comment type="similarity">
    <text evidence="1">Belongs to the peptidase C2 family.</text>
</comment>
<feature type="non-terminal residue" evidence="9">
    <location>
        <position position="257"/>
    </location>
</feature>
<dbReference type="Gene3D" id="2.60.120.380">
    <property type="match status" value="1"/>
</dbReference>
<dbReference type="SUPFAM" id="SSF49758">
    <property type="entry name" value="Calpain large subunit, middle domain (domain III)"/>
    <property type="match status" value="1"/>
</dbReference>
<reference evidence="9 10" key="1">
    <citation type="journal article" date="2021" name="Elife">
        <title>Chloroplast acquisition without the gene transfer in kleptoplastic sea slugs, Plakobranchus ocellatus.</title>
        <authorList>
            <person name="Maeda T."/>
            <person name="Takahashi S."/>
            <person name="Yoshida T."/>
            <person name="Shimamura S."/>
            <person name="Takaki Y."/>
            <person name="Nagai Y."/>
            <person name="Toyoda A."/>
            <person name="Suzuki Y."/>
            <person name="Arimoto A."/>
            <person name="Ishii H."/>
            <person name="Satoh N."/>
            <person name="Nishiyama T."/>
            <person name="Hasebe M."/>
            <person name="Maruyama T."/>
            <person name="Minagawa J."/>
            <person name="Obokata J."/>
            <person name="Shigenobu S."/>
        </authorList>
    </citation>
    <scope>NUCLEOTIDE SEQUENCE [LARGE SCALE GENOMIC DNA]</scope>
</reference>
<evidence type="ECO:0000256" key="3">
    <source>
        <dbReference type="ARBA" id="ARBA00022801"/>
    </source>
</evidence>
<dbReference type="EMBL" id="BMAT01010992">
    <property type="protein sequence ID" value="GFR64588.1"/>
    <property type="molecule type" value="Genomic_DNA"/>
</dbReference>
<dbReference type="GO" id="GO:0004198">
    <property type="term" value="F:calcium-dependent cysteine-type endopeptidase activity"/>
    <property type="evidence" value="ECO:0007669"/>
    <property type="project" value="InterPro"/>
</dbReference>
<dbReference type="Pfam" id="PF00648">
    <property type="entry name" value="Peptidase_C2"/>
    <property type="match status" value="1"/>
</dbReference>
<dbReference type="AlphaFoldDB" id="A0AAV4EU89"/>
<evidence type="ECO:0000259" key="8">
    <source>
        <dbReference type="PROSITE" id="PS50203"/>
    </source>
</evidence>
<proteinExistence type="inferred from homology"/>
<dbReference type="InterPro" id="IPR022682">
    <property type="entry name" value="Calpain_domain_III"/>
</dbReference>
<dbReference type="Proteomes" id="UP000762676">
    <property type="component" value="Unassembled WGS sequence"/>
</dbReference>
<comment type="caution">
    <text evidence="6">Lacks conserved residue(s) required for the propagation of feature annotation.</text>
</comment>
<comment type="caution">
    <text evidence="9">The sequence shown here is derived from an EMBL/GenBank/DDBJ whole genome shotgun (WGS) entry which is preliminary data.</text>
</comment>
<evidence type="ECO:0000256" key="4">
    <source>
        <dbReference type="ARBA" id="ARBA00022807"/>
    </source>
</evidence>
<keyword evidence="3" id="KW-0378">Hydrolase</keyword>
<evidence type="ECO:0000256" key="2">
    <source>
        <dbReference type="ARBA" id="ARBA00022670"/>
    </source>
</evidence>
<dbReference type="InterPro" id="IPR001300">
    <property type="entry name" value="Peptidase_C2_calpain_cat"/>
</dbReference>
<feature type="domain" description="Calpain catalytic" evidence="8">
    <location>
        <begin position="55"/>
        <end position="151"/>
    </location>
</feature>
<evidence type="ECO:0000256" key="6">
    <source>
        <dbReference type="PROSITE-ProRule" id="PRU00239"/>
    </source>
</evidence>
<dbReference type="Gene3D" id="3.90.70.10">
    <property type="entry name" value="Cysteine proteinases"/>
    <property type="match status" value="1"/>
</dbReference>
<dbReference type="InterPro" id="IPR038765">
    <property type="entry name" value="Papain-like_cys_pep_sf"/>
</dbReference>
<evidence type="ECO:0000256" key="1">
    <source>
        <dbReference type="ARBA" id="ARBA00007623"/>
    </source>
</evidence>
<protein>
    <submittedName>
        <fullName evidence="9">Calpain-5</fullName>
    </submittedName>
</protein>
<evidence type="ECO:0000256" key="5">
    <source>
        <dbReference type="PIRSR" id="PIRSR622684-1"/>
    </source>
</evidence>
<name>A0AAV4EU89_9GAST</name>
<evidence type="ECO:0000313" key="10">
    <source>
        <dbReference type="Proteomes" id="UP000762676"/>
    </source>
</evidence>
<keyword evidence="4" id="KW-0788">Thiol protease</keyword>